<dbReference type="GO" id="GO:0006364">
    <property type="term" value="P:rRNA processing"/>
    <property type="evidence" value="ECO:0007669"/>
    <property type="project" value="InterPro"/>
</dbReference>
<feature type="repeat" description="WD" evidence="3">
    <location>
        <begin position="266"/>
        <end position="297"/>
    </location>
</feature>
<dbReference type="PROSITE" id="PS00678">
    <property type="entry name" value="WD_REPEATS_1"/>
    <property type="match status" value="1"/>
</dbReference>
<protein>
    <recommendedName>
        <fullName evidence="8">WD repeat-containing protein 36</fullName>
    </recommendedName>
</protein>
<evidence type="ECO:0000313" key="7">
    <source>
        <dbReference type="Proteomes" id="UP001431783"/>
    </source>
</evidence>
<feature type="domain" description="WDR36/Utp21 C-terminal" evidence="4">
    <location>
        <begin position="687"/>
        <end position="889"/>
    </location>
</feature>
<evidence type="ECO:0000259" key="5">
    <source>
        <dbReference type="Pfam" id="PF25171"/>
    </source>
</evidence>
<dbReference type="GO" id="GO:0032040">
    <property type="term" value="C:small-subunit processome"/>
    <property type="evidence" value="ECO:0007669"/>
    <property type="project" value="InterPro"/>
</dbReference>
<organism evidence="6 7">
    <name type="scientific">Henosepilachna vigintioctopunctata</name>
    <dbReference type="NCBI Taxonomy" id="420089"/>
    <lineage>
        <taxon>Eukaryota</taxon>
        <taxon>Metazoa</taxon>
        <taxon>Ecdysozoa</taxon>
        <taxon>Arthropoda</taxon>
        <taxon>Hexapoda</taxon>
        <taxon>Insecta</taxon>
        <taxon>Pterygota</taxon>
        <taxon>Neoptera</taxon>
        <taxon>Endopterygota</taxon>
        <taxon>Coleoptera</taxon>
        <taxon>Polyphaga</taxon>
        <taxon>Cucujiformia</taxon>
        <taxon>Coccinelloidea</taxon>
        <taxon>Coccinellidae</taxon>
        <taxon>Epilachninae</taxon>
        <taxon>Epilachnini</taxon>
        <taxon>Henosepilachna</taxon>
    </lineage>
</organism>
<name>A0AAW1UN72_9CUCU</name>
<evidence type="ECO:0000256" key="2">
    <source>
        <dbReference type="ARBA" id="ARBA00022737"/>
    </source>
</evidence>
<evidence type="ECO:0000256" key="1">
    <source>
        <dbReference type="ARBA" id="ARBA00022574"/>
    </source>
</evidence>
<evidence type="ECO:0008006" key="8">
    <source>
        <dbReference type="Google" id="ProtNLM"/>
    </source>
</evidence>
<proteinExistence type="predicted"/>
<gene>
    <name evidence="6" type="ORF">WA026_018150</name>
</gene>
<dbReference type="SUPFAM" id="SSF50978">
    <property type="entry name" value="WD40 repeat-like"/>
    <property type="match status" value="3"/>
</dbReference>
<feature type="domain" description="WDR36/Utp21 N-terminal" evidence="5">
    <location>
        <begin position="35"/>
        <end position="300"/>
    </location>
</feature>
<reference evidence="6 7" key="1">
    <citation type="submission" date="2023-03" db="EMBL/GenBank/DDBJ databases">
        <title>Genome insight into feeding habits of ladybird beetles.</title>
        <authorList>
            <person name="Li H.-S."/>
            <person name="Huang Y.-H."/>
            <person name="Pang H."/>
        </authorList>
    </citation>
    <scope>NUCLEOTIDE SEQUENCE [LARGE SCALE GENOMIC DNA]</scope>
    <source>
        <strain evidence="6">SYSU_2023b</strain>
        <tissue evidence="6">Whole body</tissue>
    </source>
</reference>
<dbReference type="InterPro" id="IPR001680">
    <property type="entry name" value="WD40_rpt"/>
</dbReference>
<dbReference type="Proteomes" id="UP001431783">
    <property type="component" value="Unassembled WGS sequence"/>
</dbReference>
<keyword evidence="1 3" id="KW-0853">WD repeat</keyword>
<dbReference type="EMBL" id="JARQZJ010000071">
    <property type="protein sequence ID" value="KAK9881958.1"/>
    <property type="molecule type" value="Genomic_DNA"/>
</dbReference>
<dbReference type="InterPro" id="IPR015943">
    <property type="entry name" value="WD40/YVTN_repeat-like_dom_sf"/>
</dbReference>
<dbReference type="InterPro" id="IPR019775">
    <property type="entry name" value="WD40_repeat_CS"/>
</dbReference>
<dbReference type="InterPro" id="IPR059157">
    <property type="entry name" value="WDR36-Utp21_N"/>
</dbReference>
<dbReference type="Gene3D" id="2.130.10.10">
    <property type="entry name" value="YVTN repeat-like/Quinoprotein amine dehydrogenase"/>
    <property type="match status" value="2"/>
</dbReference>
<dbReference type="FunFam" id="2.130.10.10:FF:000109">
    <property type="entry name" value="WD repeat domain 36"/>
    <property type="match status" value="1"/>
</dbReference>
<dbReference type="PANTHER" id="PTHR22840:SF12">
    <property type="entry name" value="WD REPEAT-CONTAINING PROTEIN 36"/>
    <property type="match status" value="1"/>
</dbReference>
<dbReference type="Pfam" id="PF25171">
    <property type="entry name" value="Beta-prop_WDR36-Utp21_1st"/>
    <property type="match status" value="1"/>
</dbReference>
<accession>A0AAW1UN72</accession>
<evidence type="ECO:0000313" key="6">
    <source>
        <dbReference type="EMBL" id="KAK9881958.1"/>
    </source>
</evidence>
<sequence length="892" mass="99938">MVNNKVFYPCRALGFVSNHVPLQVRYIKSRKENLIVTCVGKSFHTYAITHFSLLSVSAMHSSDILCMGADSFHVYTGAGCNIYAWRRGTELKHCYKGHQFNVNLLLPFGIHLISIDEGNQFIVWDIKEETKFLELNFNKDDFRITSIIHPSTYINKILLGSEQGQLQLWNINTSKLIYTFKGWRSAVTALAQTPALDVVAIGLQNGKIYIHNIKCDETIMDLLQDWGAITSISFRWDGEPIMATGSVCGNIVFWDLEKRQVASQLLGAHGSSVTGMVCLPNEPLILTSSPDNTLKLWIFDMPDGGARLLRVREGHSSAPSFIRFHGSNGHNILSAASDSSLRIFNTRTEQFNKSLGRASYNRKASKKRKAGSNDPLIMPPIIQFTSETTREKEWDNIASLHSGLTMVTTWSYDKLKMGDLKLLPERFHKKNLKGVSNVVATCLSMTRCGNFVIVGYSTGHVDRFNMQSGIWRDCYGAPEVYNGPIRGVAVDGLNQIVITGDSHGHIHFWRFKSKGSASLKLIDLEDSINFFRNHYESSMLAVALEDFSTCIIDIDTKRVIRKFSGHVGQVTDATFSPDCRWLITSSMDSSIKIWDIPSGQLINHFATEEPCISLDLSPNGETLATAHVDYLGIFLWTNSTLFSRITLKAIDPSEEAPLIALPECSYIETVEEEICLEADDSDFKSPEQISNELITLSGLPTSRWLNLLNIDIIKKRNKPKAPPKAPKLAPFFLPTIPSLSFQFDLSNENVTNSGGKTLAISNFTNYSAFSRLVDMTFETNDFSAVIDKLKSFGPSMIDFEIKSLSPESGGGSVQIMLQFLKCLEYMLMSNKDFELAISYLGVFIKAHGAIISKNEELRRYLPNIQSCHSVAWNRLQDKLLFSLSIVENFRIS</sequence>
<keyword evidence="7" id="KW-1185">Reference proteome</keyword>
<dbReference type="InterPro" id="IPR036322">
    <property type="entry name" value="WD40_repeat_dom_sf"/>
</dbReference>
<dbReference type="PROSITE" id="PS50082">
    <property type="entry name" value="WD_REPEATS_2"/>
    <property type="match status" value="2"/>
</dbReference>
<dbReference type="GO" id="GO:0034388">
    <property type="term" value="C:Pwp2p-containing subcomplex of 90S preribosome"/>
    <property type="evidence" value="ECO:0007669"/>
    <property type="project" value="TreeGrafter"/>
</dbReference>
<dbReference type="Pfam" id="PF04192">
    <property type="entry name" value="Utp21"/>
    <property type="match status" value="1"/>
</dbReference>
<dbReference type="InterPro" id="IPR007319">
    <property type="entry name" value="WDR36/Utp21_C"/>
</dbReference>
<dbReference type="SMART" id="SM00320">
    <property type="entry name" value="WD40"/>
    <property type="match status" value="9"/>
</dbReference>
<feature type="repeat" description="WD" evidence="3">
    <location>
        <begin position="563"/>
        <end position="604"/>
    </location>
</feature>
<dbReference type="Pfam" id="PF25168">
    <property type="entry name" value="Beta-prop_WDR36-Utp21_2nd"/>
    <property type="match status" value="1"/>
</dbReference>
<evidence type="ECO:0000256" key="3">
    <source>
        <dbReference type="PROSITE-ProRule" id="PRU00221"/>
    </source>
</evidence>
<comment type="caution">
    <text evidence="6">The sequence shown here is derived from an EMBL/GenBank/DDBJ whole genome shotgun (WGS) entry which is preliminary data.</text>
</comment>
<evidence type="ECO:0000259" key="4">
    <source>
        <dbReference type="Pfam" id="PF04192"/>
    </source>
</evidence>
<dbReference type="PANTHER" id="PTHR22840">
    <property type="entry name" value="WD REPEAT-CONTAINING PROTEIN 36"/>
    <property type="match status" value="1"/>
</dbReference>
<dbReference type="PROSITE" id="PS50294">
    <property type="entry name" value="WD_REPEATS_REGION"/>
    <property type="match status" value="2"/>
</dbReference>
<dbReference type="AlphaFoldDB" id="A0AAW1UN72"/>
<keyword evidence="2" id="KW-0677">Repeat</keyword>